<dbReference type="PANTHER" id="PTHR47894">
    <property type="entry name" value="HTH-TYPE TRANSCRIPTIONAL REGULATOR GADX"/>
    <property type="match status" value="1"/>
</dbReference>
<dbReference type="GO" id="GO:0003700">
    <property type="term" value="F:DNA-binding transcription factor activity"/>
    <property type="evidence" value="ECO:0007669"/>
    <property type="project" value="InterPro"/>
</dbReference>
<dbReference type="Gene3D" id="1.10.10.60">
    <property type="entry name" value="Homeodomain-like"/>
    <property type="match status" value="1"/>
</dbReference>
<dbReference type="PANTHER" id="PTHR47894:SF1">
    <property type="entry name" value="HTH-TYPE TRANSCRIPTIONAL REGULATOR VQSM"/>
    <property type="match status" value="1"/>
</dbReference>
<dbReference type="Proteomes" id="UP000593892">
    <property type="component" value="Chromosome"/>
</dbReference>
<sequence>MAKRFRVSSLLAGKLEELGVQPAAILRQAGLPSGLFDHPKPAVSTEEFFALWQAIGEVSRDPAIGVKIGTEQRIERYDPIAIAALYAPSFSEALHRMARFKQLTCPEEIRIISGARETSVQFLWLLATIPEPSILVDLCFAWVVTIARRGTGTPLSPTRLRLTRARDDQAFLAEYFGCLIEYEAGENAICFHNADLARPFLTHNAELFSMIAPQLEQELNQRDAELSFPDRVRATLKQQLAGQRPTVQILASALNMSVRSLQRRLTTDGSSFQQVLEDARRELARHYLVHSALELNETAYLLGYEDANSFVRAFRCWEGIPPAHWREQQRAQADSMLLISSN</sequence>
<gene>
    <name evidence="5" type="ORF">IRI77_30585</name>
</gene>
<dbReference type="EMBL" id="CP063849">
    <property type="protein sequence ID" value="QOY87080.1"/>
    <property type="molecule type" value="Genomic_DNA"/>
</dbReference>
<keyword evidence="2" id="KW-0238">DNA-binding</keyword>
<evidence type="ECO:0000313" key="6">
    <source>
        <dbReference type="Proteomes" id="UP000593892"/>
    </source>
</evidence>
<dbReference type="Pfam" id="PF12833">
    <property type="entry name" value="HTH_18"/>
    <property type="match status" value="1"/>
</dbReference>
<dbReference type="GO" id="GO:0005829">
    <property type="term" value="C:cytosol"/>
    <property type="evidence" value="ECO:0007669"/>
    <property type="project" value="TreeGrafter"/>
</dbReference>
<dbReference type="SMART" id="SM00342">
    <property type="entry name" value="HTH_ARAC"/>
    <property type="match status" value="1"/>
</dbReference>
<evidence type="ECO:0000259" key="4">
    <source>
        <dbReference type="PROSITE" id="PS01124"/>
    </source>
</evidence>
<dbReference type="PROSITE" id="PS01124">
    <property type="entry name" value="HTH_ARAC_FAMILY_2"/>
    <property type="match status" value="1"/>
</dbReference>
<accession>A0A7S7NNX7</accession>
<keyword evidence="3" id="KW-0804">Transcription</keyword>
<dbReference type="GO" id="GO:0000976">
    <property type="term" value="F:transcription cis-regulatory region binding"/>
    <property type="evidence" value="ECO:0007669"/>
    <property type="project" value="TreeGrafter"/>
</dbReference>
<reference evidence="5 6" key="1">
    <citation type="submission" date="2020-10" db="EMBL/GenBank/DDBJ databases">
        <title>Complete genome sequence of Paludibaculum fermentans P105T, a facultatively anaerobic acidobacterium capable of dissimilatory Fe(III) reduction.</title>
        <authorList>
            <person name="Dedysh S.N."/>
            <person name="Beletsky A.V."/>
            <person name="Kulichevskaya I.S."/>
            <person name="Mardanov A.V."/>
            <person name="Ravin N.V."/>
        </authorList>
    </citation>
    <scope>NUCLEOTIDE SEQUENCE [LARGE SCALE GENOMIC DNA]</scope>
    <source>
        <strain evidence="5 6">P105</strain>
    </source>
</reference>
<organism evidence="5 6">
    <name type="scientific">Paludibaculum fermentans</name>
    <dbReference type="NCBI Taxonomy" id="1473598"/>
    <lineage>
        <taxon>Bacteria</taxon>
        <taxon>Pseudomonadati</taxon>
        <taxon>Acidobacteriota</taxon>
        <taxon>Terriglobia</taxon>
        <taxon>Bryobacterales</taxon>
        <taxon>Bryobacteraceae</taxon>
        <taxon>Paludibaculum</taxon>
    </lineage>
</organism>
<dbReference type="InterPro" id="IPR032687">
    <property type="entry name" value="AraC-type_N"/>
</dbReference>
<keyword evidence="6" id="KW-1185">Reference proteome</keyword>
<dbReference type="InterPro" id="IPR009057">
    <property type="entry name" value="Homeodomain-like_sf"/>
</dbReference>
<evidence type="ECO:0000313" key="5">
    <source>
        <dbReference type="EMBL" id="QOY87080.1"/>
    </source>
</evidence>
<dbReference type="Pfam" id="PF12625">
    <property type="entry name" value="Arabinose_bd"/>
    <property type="match status" value="1"/>
</dbReference>
<dbReference type="KEGG" id="pfer:IRI77_30585"/>
<dbReference type="RefSeq" id="WP_194448749.1">
    <property type="nucleotide sequence ID" value="NZ_CP063849.1"/>
</dbReference>
<feature type="domain" description="HTH araC/xylS-type" evidence="4">
    <location>
        <begin position="230"/>
        <end position="328"/>
    </location>
</feature>
<evidence type="ECO:0000256" key="3">
    <source>
        <dbReference type="ARBA" id="ARBA00023163"/>
    </source>
</evidence>
<keyword evidence="1" id="KW-0805">Transcription regulation</keyword>
<dbReference type="AlphaFoldDB" id="A0A7S7NNX7"/>
<dbReference type="SUPFAM" id="SSF46689">
    <property type="entry name" value="Homeodomain-like"/>
    <property type="match status" value="1"/>
</dbReference>
<name>A0A7S7NNX7_PALFE</name>
<evidence type="ECO:0000256" key="2">
    <source>
        <dbReference type="ARBA" id="ARBA00023125"/>
    </source>
</evidence>
<evidence type="ECO:0000256" key="1">
    <source>
        <dbReference type="ARBA" id="ARBA00023015"/>
    </source>
</evidence>
<proteinExistence type="predicted"/>
<dbReference type="InterPro" id="IPR018060">
    <property type="entry name" value="HTH_AraC"/>
</dbReference>
<protein>
    <submittedName>
        <fullName evidence="5">AraC family transcriptional regulator</fullName>
    </submittedName>
</protein>